<dbReference type="AlphaFoldDB" id="A0A813EX87"/>
<keyword evidence="1" id="KW-1133">Transmembrane helix</keyword>
<organism evidence="4 6">
    <name type="scientific">Polarella glacialis</name>
    <name type="common">Dinoflagellate</name>
    <dbReference type="NCBI Taxonomy" id="89957"/>
    <lineage>
        <taxon>Eukaryota</taxon>
        <taxon>Sar</taxon>
        <taxon>Alveolata</taxon>
        <taxon>Dinophyceae</taxon>
        <taxon>Suessiales</taxon>
        <taxon>Suessiaceae</taxon>
        <taxon>Polarella</taxon>
    </lineage>
</organism>
<protein>
    <recommendedName>
        <fullName evidence="3">Dienelactone hydrolase domain-containing protein</fullName>
    </recommendedName>
</protein>
<reference evidence="4" key="1">
    <citation type="submission" date="2021-02" db="EMBL/GenBank/DDBJ databases">
        <authorList>
            <person name="Dougan E. K."/>
            <person name="Rhodes N."/>
            <person name="Thang M."/>
            <person name="Chan C."/>
        </authorList>
    </citation>
    <scope>NUCLEOTIDE SEQUENCE</scope>
</reference>
<dbReference type="Pfam" id="PF01738">
    <property type="entry name" value="DLH"/>
    <property type="match status" value="1"/>
</dbReference>
<sequence>MRMSSIFRLVGLLATRLLVTCRAAVGVSQEYLFIDRPFGPGPIYEASQSLSERCRYPPAVGFTVPAFLYSPAPGALGPGADHQTGGVVLLHECVGIQKYVLQVAEALASTGSFTVLVLNVFRESAPQMTPVDSRYVSSEALAKEAEECMWKMQHLDWNAAVTDVGAAAAYLKRSRNVTGVATWGFSMGSALSLLSASRGLPHLAAAIAFYGFPDSETAPGAGRLFDPANVHVPVLAEFGDMDPFVGFSSPSMASYITRTLTRARVTSIVQHGCAHSFMNDEPWARFDGGEHVNETCRRDGLRSALEFLSRTLKVPLRRNASLVEVSVAFASGHELENPPIFVWVLAGMVLAAAWVFVSFAMADPHGSSSPEPTSSREPLLNSC</sequence>
<dbReference type="InterPro" id="IPR002925">
    <property type="entry name" value="Dienelactn_hydro"/>
</dbReference>
<gene>
    <name evidence="4" type="ORF">PGLA1383_LOCUS20664</name>
    <name evidence="5" type="ORF">PGLA1383_LOCUS25698</name>
</gene>
<comment type="caution">
    <text evidence="4">The sequence shown here is derived from an EMBL/GenBank/DDBJ whole genome shotgun (WGS) entry which is preliminary data.</text>
</comment>
<keyword evidence="6" id="KW-1185">Reference proteome</keyword>
<feature type="chain" id="PRO_5035596065" description="Dienelactone hydrolase domain-containing protein" evidence="2">
    <location>
        <begin position="24"/>
        <end position="383"/>
    </location>
</feature>
<keyword evidence="1" id="KW-0812">Transmembrane</keyword>
<evidence type="ECO:0000313" key="5">
    <source>
        <dbReference type="EMBL" id="CAE8607792.1"/>
    </source>
</evidence>
<dbReference type="Proteomes" id="UP000654075">
    <property type="component" value="Unassembled WGS sequence"/>
</dbReference>
<feature type="transmembrane region" description="Helical" evidence="1">
    <location>
        <begin position="340"/>
        <end position="362"/>
    </location>
</feature>
<evidence type="ECO:0000256" key="1">
    <source>
        <dbReference type="SAM" id="Phobius"/>
    </source>
</evidence>
<accession>A0A813EX87</accession>
<dbReference type="GO" id="GO:0016787">
    <property type="term" value="F:hydrolase activity"/>
    <property type="evidence" value="ECO:0007669"/>
    <property type="project" value="InterPro"/>
</dbReference>
<name>A0A813EX87_POLGL</name>
<evidence type="ECO:0000313" key="4">
    <source>
        <dbReference type="EMBL" id="CAE8602422.1"/>
    </source>
</evidence>
<keyword evidence="1" id="KW-0472">Membrane</keyword>
<dbReference type="Gene3D" id="3.40.50.1820">
    <property type="entry name" value="alpha/beta hydrolase"/>
    <property type="match status" value="1"/>
</dbReference>
<dbReference type="SUPFAM" id="SSF53474">
    <property type="entry name" value="alpha/beta-Hydrolases"/>
    <property type="match status" value="1"/>
</dbReference>
<dbReference type="EMBL" id="CAJNNV010022086">
    <property type="protein sequence ID" value="CAE8607792.1"/>
    <property type="molecule type" value="Genomic_DNA"/>
</dbReference>
<keyword evidence="2" id="KW-0732">Signal</keyword>
<dbReference type="InterPro" id="IPR029058">
    <property type="entry name" value="AB_hydrolase_fold"/>
</dbReference>
<dbReference type="InterPro" id="IPR051049">
    <property type="entry name" value="Dienelactone_hydrolase-like"/>
</dbReference>
<feature type="signal peptide" evidence="2">
    <location>
        <begin position="1"/>
        <end position="23"/>
    </location>
</feature>
<dbReference type="EMBL" id="CAJNNV010014288">
    <property type="protein sequence ID" value="CAE8602422.1"/>
    <property type="molecule type" value="Genomic_DNA"/>
</dbReference>
<dbReference type="OrthoDB" id="17560at2759"/>
<evidence type="ECO:0000259" key="3">
    <source>
        <dbReference type="Pfam" id="PF01738"/>
    </source>
</evidence>
<dbReference type="PANTHER" id="PTHR46623">
    <property type="entry name" value="CARBOXYMETHYLENEBUTENOLIDASE-RELATED"/>
    <property type="match status" value="1"/>
</dbReference>
<evidence type="ECO:0000313" key="6">
    <source>
        <dbReference type="Proteomes" id="UP000654075"/>
    </source>
</evidence>
<proteinExistence type="predicted"/>
<evidence type="ECO:0000256" key="2">
    <source>
        <dbReference type="SAM" id="SignalP"/>
    </source>
</evidence>
<dbReference type="PANTHER" id="PTHR46623:SF6">
    <property type="entry name" value="ALPHA_BETA-HYDROLASES SUPERFAMILY PROTEIN"/>
    <property type="match status" value="1"/>
</dbReference>
<feature type="domain" description="Dienelactone hydrolase" evidence="3">
    <location>
        <begin position="83"/>
        <end position="310"/>
    </location>
</feature>